<reference evidence="7" key="1">
    <citation type="submission" date="2022-11" db="UniProtKB">
        <authorList>
            <consortium name="WormBaseParasite"/>
        </authorList>
    </citation>
    <scope>IDENTIFICATION</scope>
</reference>
<protein>
    <submittedName>
        <fullName evidence="7">Glycosyltransferase family 92 protein</fullName>
    </submittedName>
</protein>
<evidence type="ECO:0000256" key="3">
    <source>
        <dbReference type="ARBA" id="ARBA00022679"/>
    </source>
</evidence>
<keyword evidence="4" id="KW-0472">Membrane</keyword>
<keyword evidence="5" id="KW-0325">Glycoprotein</keyword>
<evidence type="ECO:0000313" key="7">
    <source>
        <dbReference type="WBParaSite" id="Gr19_v10_g6381.t1"/>
    </source>
</evidence>
<evidence type="ECO:0000256" key="1">
    <source>
        <dbReference type="ARBA" id="ARBA00004606"/>
    </source>
</evidence>
<organism evidence="6 7">
    <name type="scientific">Globodera rostochiensis</name>
    <name type="common">Golden nematode worm</name>
    <name type="synonym">Heterodera rostochiensis</name>
    <dbReference type="NCBI Taxonomy" id="31243"/>
    <lineage>
        <taxon>Eukaryota</taxon>
        <taxon>Metazoa</taxon>
        <taxon>Ecdysozoa</taxon>
        <taxon>Nematoda</taxon>
        <taxon>Chromadorea</taxon>
        <taxon>Rhabditida</taxon>
        <taxon>Tylenchina</taxon>
        <taxon>Tylenchomorpha</taxon>
        <taxon>Tylenchoidea</taxon>
        <taxon>Heteroderidae</taxon>
        <taxon>Heteroderinae</taxon>
        <taxon>Globodera</taxon>
    </lineage>
</organism>
<proteinExistence type="predicted"/>
<dbReference type="InterPro" id="IPR003406">
    <property type="entry name" value="Glyco_trans_14"/>
</dbReference>
<comment type="subcellular location">
    <subcellularLocation>
        <location evidence="1">Membrane</location>
        <topology evidence="1">Single-pass type II membrane protein</topology>
    </subcellularLocation>
</comment>
<accession>A0A914I3Z1</accession>
<dbReference type="GO" id="GO:0016020">
    <property type="term" value="C:membrane"/>
    <property type="evidence" value="ECO:0007669"/>
    <property type="project" value="UniProtKB-SubCell"/>
</dbReference>
<evidence type="ECO:0000256" key="2">
    <source>
        <dbReference type="ARBA" id="ARBA00022676"/>
    </source>
</evidence>
<keyword evidence="2" id="KW-0328">Glycosyltransferase</keyword>
<evidence type="ECO:0000256" key="4">
    <source>
        <dbReference type="ARBA" id="ARBA00023136"/>
    </source>
</evidence>
<dbReference type="Proteomes" id="UP000887572">
    <property type="component" value="Unplaced"/>
</dbReference>
<dbReference type="WBParaSite" id="Gr19_v10_g6381.t1">
    <property type="protein sequence ID" value="Gr19_v10_g6381.t1"/>
    <property type="gene ID" value="Gr19_v10_g6381"/>
</dbReference>
<sequence length="523" mass="61296">MLPPLFSQFFIELLLSVVVAIDVNLLPMKFVFSAPLLNMSQTDKSVRQTQIWGVPSEQGQPTRVKFSDIDCARVLLADDRAYVEQRAVSPLRFTDPPGDALPMNCTSIRGRYLQFSQQPKDRGTDYPLAFIRLVYTDYLFIEMEFASSYAPQNWYCYAIDKKASATFHHQMHALASCFPNVLIIPREKEYKMDRKGHNLMKASIECMQMLLEKHWHYAIMLQNHDVQMKTNEELVQIFKWMNGTNDIQYTRIGSDHVDFGKHKWSLSHLKLFRNATKNGDDLVLKKNKGQFQMSLNRKFVDWLLNNLDTSVMLDQLNSFHYSYDEYFIQTLASNEFLNAPGGFTHECFDKQLAPGLTRMTIWKYWVAKDLCHSGLYRHDICIYGLKDLVPNLNRSHPFLFANKMVLQKDAEAVQCWHEAMFNRTYLFPTLERLDKKFYTELPQVRYNALQKRTTNGTFNSGNFNCRYKFIDSVKMYQELRGEYKDVARLFKRSQNFASVNSDVAEQYQHWQQNEANASTKEYL</sequence>
<keyword evidence="3" id="KW-0808">Transferase</keyword>
<dbReference type="Pfam" id="PF02485">
    <property type="entry name" value="Branch"/>
    <property type="match status" value="1"/>
</dbReference>
<dbReference type="PANTHER" id="PTHR46671">
    <property type="entry name" value="PROTEIN CBG11221"/>
    <property type="match status" value="1"/>
</dbReference>
<dbReference type="AlphaFoldDB" id="A0A914I3Z1"/>
<name>A0A914I3Z1_GLORO</name>
<evidence type="ECO:0000256" key="5">
    <source>
        <dbReference type="ARBA" id="ARBA00023180"/>
    </source>
</evidence>
<dbReference type="GO" id="GO:0016757">
    <property type="term" value="F:glycosyltransferase activity"/>
    <property type="evidence" value="ECO:0007669"/>
    <property type="project" value="UniProtKB-KW"/>
</dbReference>
<evidence type="ECO:0000313" key="6">
    <source>
        <dbReference type="Proteomes" id="UP000887572"/>
    </source>
</evidence>
<dbReference type="PANTHER" id="PTHR46671:SF7">
    <property type="entry name" value="CORE-2_I-BRANCHING ENZYME"/>
    <property type="match status" value="1"/>
</dbReference>
<keyword evidence="6" id="KW-1185">Reference proteome</keyword>